<feature type="region of interest" description="Disordered" evidence="6">
    <location>
        <begin position="604"/>
        <end position="624"/>
    </location>
</feature>
<evidence type="ECO:0000259" key="7">
    <source>
        <dbReference type="PROSITE" id="PS51198"/>
    </source>
</evidence>
<dbReference type="InterPro" id="IPR027785">
    <property type="entry name" value="UvrD-like_helicase_C"/>
</dbReference>
<dbReference type="PROSITE" id="PS00018">
    <property type="entry name" value="EF_HAND_1"/>
    <property type="match status" value="1"/>
</dbReference>
<evidence type="ECO:0000256" key="5">
    <source>
        <dbReference type="PROSITE-ProRule" id="PRU00560"/>
    </source>
</evidence>
<evidence type="ECO:0000256" key="2">
    <source>
        <dbReference type="ARBA" id="ARBA00022801"/>
    </source>
</evidence>
<dbReference type="InterPro" id="IPR027417">
    <property type="entry name" value="P-loop_NTPase"/>
</dbReference>
<dbReference type="SUPFAM" id="SSF52540">
    <property type="entry name" value="P-loop containing nucleoside triphosphate hydrolases"/>
    <property type="match status" value="1"/>
</dbReference>
<reference evidence="8 9" key="1">
    <citation type="submission" date="2022-10" db="EMBL/GenBank/DDBJ databases">
        <title>The complete genomes of actinobacterial strains from the NBC collection.</title>
        <authorList>
            <person name="Joergensen T.S."/>
            <person name="Alvarez Arevalo M."/>
            <person name="Sterndorff E.B."/>
            <person name="Faurdal D."/>
            <person name="Vuksanovic O."/>
            <person name="Mourched A.-S."/>
            <person name="Charusanti P."/>
            <person name="Shaw S."/>
            <person name="Blin K."/>
            <person name="Weber T."/>
        </authorList>
    </citation>
    <scope>NUCLEOTIDE SEQUENCE [LARGE SCALE GENOMIC DNA]</scope>
    <source>
        <strain evidence="8 9">NBC 01792</strain>
    </source>
</reference>
<proteinExistence type="predicted"/>
<dbReference type="InterPro" id="IPR014016">
    <property type="entry name" value="UvrD-like_ATP-bd"/>
</dbReference>
<dbReference type="Gene3D" id="3.40.50.300">
    <property type="entry name" value="P-loop containing nucleotide triphosphate hydrolases"/>
    <property type="match status" value="3"/>
</dbReference>
<dbReference type="PANTHER" id="PTHR11070:SF45">
    <property type="entry name" value="DNA 3'-5' HELICASE"/>
    <property type="match status" value="1"/>
</dbReference>
<dbReference type="InterPro" id="IPR000212">
    <property type="entry name" value="DNA_helicase_UvrD/REP"/>
</dbReference>
<dbReference type="InterPro" id="IPR018247">
    <property type="entry name" value="EF_Hand_1_Ca_BS"/>
</dbReference>
<keyword evidence="1 5" id="KW-0547">Nucleotide-binding</keyword>
<feature type="region of interest" description="Disordered" evidence="6">
    <location>
        <begin position="343"/>
        <end position="363"/>
    </location>
</feature>
<evidence type="ECO:0000313" key="9">
    <source>
        <dbReference type="Proteomes" id="UP001356428"/>
    </source>
</evidence>
<evidence type="ECO:0000256" key="6">
    <source>
        <dbReference type="SAM" id="MobiDB-lite"/>
    </source>
</evidence>
<dbReference type="PANTHER" id="PTHR11070">
    <property type="entry name" value="UVRD / RECB / PCRA DNA HELICASE FAMILY MEMBER"/>
    <property type="match status" value="1"/>
</dbReference>
<gene>
    <name evidence="8" type="ORF">OG849_12385</name>
</gene>
<dbReference type="Proteomes" id="UP001356428">
    <property type="component" value="Chromosome"/>
</dbReference>
<evidence type="ECO:0000256" key="3">
    <source>
        <dbReference type="ARBA" id="ARBA00022806"/>
    </source>
</evidence>
<keyword evidence="2 5" id="KW-0378">Hydrolase</keyword>
<evidence type="ECO:0000256" key="4">
    <source>
        <dbReference type="ARBA" id="ARBA00022840"/>
    </source>
</evidence>
<evidence type="ECO:0000256" key="1">
    <source>
        <dbReference type="ARBA" id="ARBA00022741"/>
    </source>
</evidence>
<dbReference type="Pfam" id="PF13538">
    <property type="entry name" value="UvrD_C_2"/>
    <property type="match status" value="1"/>
</dbReference>
<keyword evidence="3 5" id="KW-0347">Helicase</keyword>
<dbReference type="EMBL" id="CP109083">
    <property type="protein sequence ID" value="WSB07992.1"/>
    <property type="molecule type" value="Genomic_DNA"/>
</dbReference>
<dbReference type="Pfam" id="PF00580">
    <property type="entry name" value="UvrD-helicase"/>
    <property type="match status" value="1"/>
</dbReference>
<feature type="domain" description="UvrD-like helicase ATP-binding" evidence="7">
    <location>
        <begin position="221"/>
        <end position="641"/>
    </location>
</feature>
<protein>
    <submittedName>
        <fullName evidence="8">AAA family ATPase</fullName>
    </submittedName>
</protein>
<name>A0ABZ1EV17_9ACTN</name>
<dbReference type="PROSITE" id="PS51198">
    <property type="entry name" value="UVRD_HELICASE_ATP_BIND"/>
    <property type="match status" value="1"/>
</dbReference>
<dbReference type="RefSeq" id="WP_326705580.1">
    <property type="nucleotide sequence ID" value="NZ_CP109083.1"/>
</dbReference>
<accession>A0ABZ1EV17</accession>
<organism evidence="8 9">
    <name type="scientific">Streptomyces cyaneofuscatus</name>
    <dbReference type="NCBI Taxonomy" id="66883"/>
    <lineage>
        <taxon>Bacteria</taxon>
        <taxon>Bacillati</taxon>
        <taxon>Actinomycetota</taxon>
        <taxon>Actinomycetes</taxon>
        <taxon>Kitasatosporales</taxon>
        <taxon>Streptomycetaceae</taxon>
        <taxon>Streptomyces</taxon>
    </lineage>
</organism>
<evidence type="ECO:0000313" key="8">
    <source>
        <dbReference type="EMBL" id="WSB07992.1"/>
    </source>
</evidence>
<keyword evidence="9" id="KW-1185">Reference proteome</keyword>
<feature type="binding site" evidence="5">
    <location>
        <begin position="242"/>
        <end position="249"/>
    </location>
    <ligand>
        <name>ATP</name>
        <dbReference type="ChEBI" id="CHEBI:30616"/>
    </ligand>
</feature>
<sequence>MAAQDAAVDSLRDREIGVEQDHLDRVYHRLEEKIDEAEFLMHDAVKRGQVGTPGALAERDAQVFRAGVHLNRLNNEFEDFLFGRIDLLLGKDGERGPDGAFTSVEPADDAVREDATADIAETLHIGRIGVLDSDYAPLVIDWRAPAAAPFYRSTPKEPGRVVRRRVIRSKGRKVLGVEDDLMRPELTAYLDGEKLPVIGDGALMAALGQARSHTMRDIVASIQAEQDLVIRAPAASVTEVTGGPGTGKTAVALHRAAYLLYQDRRRYAGGILVVSPTPLLVAYTEGVLPSLGEEGQVAIRAVGSLSDEAAGVEGATTYDEPAIARIKGSSRMLHVLRKAARGALEAPKPPNNGGGQLSFGDEPAQSAATVTPTRLRVVAFGARVELEADELQRIRHNVLSGTAPVNLLRPRARKLLLDALWSKSSGRGRYTDPQLVAELRSSFDEDVSTETPFLEFLNAWWPELTPRRVLAAMADEKRLARWSRRILNQGEVRRLARSLKRLDADGNGALSVHDVALLDELQALLGTVVRPKRKREADPLDHLSGLEELMPQREETQWERAERLAAERTEYAHVIVDEAQDLTPMQWRMVGRRGRHATWTIVGDPAQSSWSDPDEASTARDEALGSRPRRRFTLTVNYRNPAEIAELAAKVLALAMPGMESPSAVRSTGVVPRFVPVAGGDLAATVREEARRLLAEVDGTVGVVVAMNRRAQAREWLAELGERVVALGSLEAKGLEYDATVVVSPAEIADESPAGLRVLYVALTRATQQLTVVSGERDMPDGDGVPDLLRE</sequence>
<keyword evidence="4 5" id="KW-0067">ATP-binding</keyword>